<evidence type="ECO:0000256" key="9">
    <source>
        <dbReference type="ARBA" id="ARBA00022737"/>
    </source>
</evidence>
<dbReference type="PANTHER" id="PTHR45846:SF1">
    <property type="entry name" value="TRNA-DIHYDROURIDINE(47) SYNTHASE [NAD(P)(+)]-LIKE"/>
    <property type="match status" value="1"/>
</dbReference>
<dbReference type="GO" id="GO:0006397">
    <property type="term" value="P:mRNA processing"/>
    <property type="evidence" value="ECO:0007669"/>
    <property type="project" value="UniProtKB-KW"/>
</dbReference>
<comment type="caution">
    <text evidence="23">The sequence shown here is derived from an EMBL/GenBank/DDBJ whole genome shotgun (WGS) entry which is preliminary data.</text>
</comment>
<comment type="catalytic activity">
    <reaction evidence="18">
        <text>5,6-dihydrouridine(47) in tRNA + NADP(+) = uridine(47) in tRNA + NADPH + H(+)</text>
        <dbReference type="Rhea" id="RHEA:53360"/>
        <dbReference type="Rhea" id="RHEA-COMP:13539"/>
        <dbReference type="Rhea" id="RHEA-COMP:13540"/>
        <dbReference type="ChEBI" id="CHEBI:15378"/>
        <dbReference type="ChEBI" id="CHEBI:57783"/>
        <dbReference type="ChEBI" id="CHEBI:58349"/>
        <dbReference type="ChEBI" id="CHEBI:65315"/>
        <dbReference type="ChEBI" id="CHEBI:74443"/>
        <dbReference type="EC" id="1.3.1.89"/>
    </reaction>
    <physiologicalReaction direction="right-to-left" evidence="18">
        <dbReference type="Rhea" id="RHEA:53362"/>
    </physiologicalReaction>
</comment>
<comment type="cofactor">
    <cofactor evidence="1 20">
        <name>FMN</name>
        <dbReference type="ChEBI" id="CHEBI:58210"/>
    </cofactor>
</comment>
<feature type="domain" description="C3H1-type" evidence="22">
    <location>
        <begin position="131"/>
        <end position="159"/>
    </location>
</feature>
<evidence type="ECO:0000256" key="3">
    <source>
        <dbReference type="ARBA" id="ARBA00022143"/>
    </source>
</evidence>
<organism evidence="23 24">
    <name type="scientific">Tieghemiomyces parasiticus</name>
    <dbReference type="NCBI Taxonomy" id="78921"/>
    <lineage>
        <taxon>Eukaryota</taxon>
        <taxon>Fungi</taxon>
        <taxon>Fungi incertae sedis</taxon>
        <taxon>Zoopagomycota</taxon>
        <taxon>Kickxellomycotina</taxon>
        <taxon>Dimargaritomycetes</taxon>
        <taxon>Dimargaritales</taxon>
        <taxon>Dimargaritaceae</taxon>
        <taxon>Tieghemiomyces</taxon>
    </lineage>
</organism>
<evidence type="ECO:0000256" key="14">
    <source>
        <dbReference type="ARBA" id="ARBA00023027"/>
    </source>
</evidence>
<dbReference type="FunFam" id="3.20.20.70:FF:000067">
    <property type="entry name" value="tRNA-dihydrouridine(47) synthase [NAD(P)(+)]"/>
    <property type="match status" value="1"/>
</dbReference>
<keyword evidence="5 20" id="KW-0288">FMN</keyword>
<evidence type="ECO:0000256" key="6">
    <source>
        <dbReference type="ARBA" id="ARBA00022664"/>
    </source>
</evidence>
<gene>
    <name evidence="23" type="primary">DUS3_1</name>
    <name evidence="23" type="ORF">IWQ60_000467</name>
</gene>
<dbReference type="GO" id="GO:0102265">
    <property type="term" value="F:tRNA-dihydrouridine47 synthase activity"/>
    <property type="evidence" value="ECO:0007669"/>
    <property type="project" value="UniProtKB-EC"/>
</dbReference>
<comment type="similarity">
    <text evidence="20">Belongs to the dus family. Dus3 subfamily.</text>
</comment>
<proteinExistence type="inferred from homology"/>
<keyword evidence="13 20" id="KW-0560">Oxidoreductase</keyword>
<evidence type="ECO:0000256" key="2">
    <source>
        <dbReference type="ARBA" id="ARBA00012376"/>
    </source>
</evidence>
<feature type="domain" description="C3H1-type" evidence="22">
    <location>
        <begin position="167"/>
        <end position="197"/>
    </location>
</feature>
<dbReference type="InterPro" id="IPR035587">
    <property type="entry name" value="DUS-like_FMN-bd"/>
</dbReference>
<keyword evidence="8 19" id="KW-0479">Metal-binding</keyword>
<dbReference type="InterPro" id="IPR000571">
    <property type="entry name" value="Znf_CCCH"/>
</dbReference>
<evidence type="ECO:0000313" key="23">
    <source>
        <dbReference type="EMBL" id="KAJ1930223.1"/>
    </source>
</evidence>
<keyword evidence="14 20" id="KW-0520">NAD</keyword>
<evidence type="ECO:0000256" key="21">
    <source>
        <dbReference type="SAM" id="MobiDB-lite"/>
    </source>
</evidence>
<dbReference type="Gene3D" id="3.20.20.70">
    <property type="entry name" value="Aldolase class I"/>
    <property type="match status" value="1"/>
</dbReference>
<comment type="catalytic activity">
    <reaction evidence="17">
        <text>a 5,6-dihydrouridine in mRNA + NADP(+) = a uridine in mRNA + NADPH + H(+)</text>
        <dbReference type="Rhea" id="RHEA:69855"/>
        <dbReference type="Rhea" id="RHEA-COMP:14658"/>
        <dbReference type="Rhea" id="RHEA-COMP:17789"/>
        <dbReference type="ChEBI" id="CHEBI:15378"/>
        <dbReference type="ChEBI" id="CHEBI:57783"/>
        <dbReference type="ChEBI" id="CHEBI:58349"/>
        <dbReference type="ChEBI" id="CHEBI:65315"/>
        <dbReference type="ChEBI" id="CHEBI:74443"/>
    </reaction>
    <physiologicalReaction direction="right-to-left" evidence="17">
        <dbReference type="Rhea" id="RHEA:69857"/>
    </physiologicalReaction>
</comment>
<reference evidence="23" key="1">
    <citation type="submission" date="2022-07" db="EMBL/GenBank/DDBJ databases">
        <title>Phylogenomic reconstructions and comparative analyses of Kickxellomycotina fungi.</title>
        <authorList>
            <person name="Reynolds N.K."/>
            <person name="Stajich J.E."/>
            <person name="Barry K."/>
            <person name="Grigoriev I.V."/>
            <person name="Crous P."/>
            <person name="Smith M.E."/>
        </authorList>
    </citation>
    <scope>NUCLEOTIDE SEQUENCE</scope>
    <source>
        <strain evidence="23">RSA 861</strain>
    </source>
</reference>
<dbReference type="AlphaFoldDB" id="A0A9W8AFZ8"/>
<evidence type="ECO:0000259" key="22">
    <source>
        <dbReference type="PROSITE" id="PS50103"/>
    </source>
</evidence>
<sequence>MVHTTDAVSASTPGSQIWVTDRALLPETLREQTAEGKTPDAGGWVVDFPPSADYVPPTAEAYEAVAPIRQQYLLAAPAHAPAAAETEADAADTNGKRAAEPTGSGDRNKRQRGQNKDRLKVMSKVRNQHLDVERGFCNSLGQDKPCPKGATCKFSHDLDAFVAIQQPNLGERCPTFDLVGRCRFGLFCRFHKAHTDEKHRQITDAARAEAYTETRLNQVNNDVIFSLRRHRSDTMNLPRSIEFIECTEEEIKANQIKQASQAKKSGVEKEASVAVADDTVSAEDTPAGLTPAAITTTTTIPAAVEPAVSEVKVEHAAYLRLTPREKKRTLNFRDKTYLAPLTTVGNLPFRRICKDLGVDITCGEMVMANDLLQGGRLGWSHVHRHASEDLFGIQLCSSTVPSLLRAAEVVQQHCPAIDFVDLNLGCPTDDVYKIGGGSALLESTNKLRRMVQGLDYVLDCPVTVKLRTGISKSNPVALNLLPKFEKWGVSLATLHGRTRQQRYNKLADWDYIRQCRESLTTMPLYGNGDVMSWTDYYDHKASSGVAGLMVGRGALIKPWIFDEIKERRTWDISSRERLDLICTYCRYGLEHWGSDTYGVNQTRRFLCEWFSFLHRYIPVGLLEVLPQKMNERPPYFQGRDELETLLASPTVQDWVKISEMFLGPAPESFVFVPKHRSNAYDTPQSARGAAYNVEG</sequence>
<evidence type="ECO:0000256" key="12">
    <source>
        <dbReference type="ARBA" id="ARBA00022857"/>
    </source>
</evidence>
<dbReference type="InterPro" id="IPR018517">
    <property type="entry name" value="tRNA_hU_synthase_CS"/>
</dbReference>
<dbReference type="EC" id="1.3.1.89" evidence="2 20"/>
<dbReference type="Pfam" id="PF25585">
    <property type="entry name" value="zf-CCCH_DUS3L"/>
    <property type="match status" value="1"/>
</dbReference>
<keyword evidence="11 19" id="KW-0862">Zinc</keyword>
<evidence type="ECO:0000313" key="24">
    <source>
        <dbReference type="Proteomes" id="UP001150569"/>
    </source>
</evidence>
<feature type="region of interest" description="Disordered" evidence="21">
    <location>
        <begin position="83"/>
        <end position="119"/>
    </location>
</feature>
<evidence type="ECO:0000256" key="1">
    <source>
        <dbReference type="ARBA" id="ARBA00001917"/>
    </source>
</evidence>
<dbReference type="GO" id="GO:0008270">
    <property type="term" value="F:zinc ion binding"/>
    <property type="evidence" value="ECO:0007669"/>
    <property type="project" value="UniProtKB-KW"/>
</dbReference>
<evidence type="ECO:0000256" key="7">
    <source>
        <dbReference type="ARBA" id="ARBA00022694"/>
    </source>
</evidence>
<evidence type="ECO:0000256" key="10">
    <source>
        <dbReference type="ARBA" id="ARBA00022771"/>
    </source>
</evidence>
<accession>A0A9W8AFZ8</accession>
<dbReference type="OrthoDB" id="259935at2759"/>
<evidence type="ECO:0000256" key="18">
    <source>
        <dbReference type="ARBA" id="ARBA00049513"/>
    </source>
</evidence>
<dbReference type="EMBL" id="JANBPT010000012">
    <property type="protein sequence ID" value="KAJ1930223.1"/>
    <property type="molecule type" value="Genomic_DNA"/>
</dbReference>
<evidence type="ECO:0000256" key="13">
    <source>
        <dbReference type="ARBA" id="ARBA00023002"/>
    </source>
</evidence>
<keyword evidence="4 20" id="KW-0285">Flavoprotein</keyword>
<dbReference type="PROSITE" id="PS01136">
    <property type="entry name" value="UPF0034"/>
    <property type="match status" value="1"/>
</dbReference>
<protein>
    <recommendedName>
        <fullName evidence="3 20">tRNA-dihydrouridine(47) synthase [NAD(P)(+)]</fullName>
        <ecNumber evidence="2 20">1.3.1.89</ecNumber>
    </recommendedName>
    <alternativeName>
        <fullName evidence="20">tRNA-dihydrouridine synthase 3</fullName>
    </alternativeName>
</protein>
<dbReference type="PROSITE" id="PS50103">
    <property type="entry name" value="ZF_C3H1"/>
    <property type="match status" value="2"/>
</dbReference>
<evidence type="ECO:0000256" key="8">
    <source>
        <dbReference type="ARBA" id="ARBA00022723"/>
    </source>
</evidence>
<dbReference type="Proteomes" id="UP001150569">
    <property type="component" value="Unassembled WGS sequence"/>
</dbReference>
<evidence type="ECO:0000256" key="4">
    <source>
        <dbReference type="ARBA" id="ARBA00022630"/>
    </source>
</evidence>
<evidence type="ECO:0000256" key="20">
    <source>
        <dbReference type="RuleBase" id="RU291113"/>
    </source>
</evidence>
<dbReference type="GO" id="GO:0050660">
    <property type="term" value="F:flavin adenine dinucleotide binding"/>
    <property type="evidence" value="ECO:0007669"/>
    <property type="project" value="UniProtKB-UniRule"/>
</dbReference>
<evidence type="ECO:0000256" key="11">
    <source>
        <dbReference type="ARBA" id="ARBA00022833"/>
    </source>
</evidence>
<dbReference type="Pfam" id="PF01207">
    <property type="entry name" value="Dus"/>
    <property type="match status" value="1"/>
</dbReference>
<dbReference type="InterPro" id="IPR013785">
    <property type="entry name" value="Aldolase_TIM"/>
</dbReference>
<dbReference type="GO" id="GO:0003723">
    <property type="term" value="F:RNA binding"/>
    <property type="evidence" value="ECO:0007669"/>
    <property type="project" value="TreeGrafter"/>
</dbReference>
<keyword evidence="24" id="KW-1185">Reference proteome</keyword>
<keyword evidence="12 20" id="KW-0521">NADP</keyword>
<evidence type="ECO:0000256" key="19">
    <source>
        <dbReference type="PROSITE-ProRule" id="PRU00723"/>
    </source>
</evidence>
<keyword evidence="10 19" id="KW-0863">Zinc-finger</keyword>
<keyword evidence="6" id="KW-0507">mRNA processing</keyword>
<name>A0A9W8AFZ8_9FUNG</name>
<evidence type="ECO:0000256" key="17">
    <source>
        <dbReference type="ARBA" id="ARBA00049447"/>
    </source>
</evidence>
<comment type="function">
    <text evidence="20">Catalyzes the synthesis of dihydrouridine, a modified base found in the D-loop of most tRNAs. Specifically modifies U47 in cytoplasmic tRNAs.</text>
</comment>
<feature type="zinc finger region" description="C3H1-type" evidence="19">
    <location>
        <begin position="167"/>
        <end position="197"/>
    </location>
</feature>
<dbReference type="PANTHER" id="PTHR45846">
    <property type="entry name" value="TRNA-DIHYDROURIDINE(47) SYNTHASE [NAD(P)(+)]-LIKE"/>
    <property type="match status" value="1"/>
</dbReference>
<dbReference type="CDD" id="cd02801">
    <property type="entry name" value="DUS_like_FMN"/>
    <property type="match status" value="1"/>
</dbReference>
<dbReference type="SUPFAM" id="SSF51395">
    <property type="entry name" value="FMN-linked oxidoreductases"/>
    <property type="match status" value="1"/>
</dbReference>
<feature type="zinc finger region" description="C3H1-type" evidence="19">
    <location>
        <begin position="131"/>
        <end position="159"/>
    </location>
</feature>
<keyword evidence="9" id="KW-0677">Repeat</keyword>
<evidence type="ECO:0000256" key="5">
    <source>
        <dbReference type="ARBA" id="ARBA00022643"/>
    </source>
</evidence>
<keyword evidence="7 20" id="KW-0819">tRNA processing</keyword>
<comment type="catalytic activity">
    <reaction evidence="16">
        <text>a 5,6-dihydrouridine in mRNA + NAD(+) = a uridine in mRNA + NADH + H(+)</text>
        <dbReference type="Rhea" id="RHEA:69851"/>
        <dbReference type="Rhea" id="RHEA-COMP:14658"/>
        <dbReference type="Rhea" id="RHEA-COMP:17789"/>
        <dbReference type="ChEBI" id="CHEBI:15378"/>
        <dbReference type="ChEBI" id="CHEBI:57540"/>
        <dbReference type="ChEBI" id="CHEBI:57945"/>
        <dbReference type="ChEBI" id="CHEBI:65315"/>
        <dbReference type="ChEBI" id="CHEBI:74443"/>
    </reaction>
    <physiologicalReaction direction="right-to-left" evidence="16">
        <dbReference type="Rhea" id="RHEA:69853"/>
    </physiologicalReaction>
</comment>
<dbReference type="Gene3D" id="4.10.1000.10">
    <property type="entry name" value="Zinc finger, CCCH-type"/>
    <property type="match status" value="1"/>
</dbReference>
<evidence type="ECO:0000256" key="15">
    <source>
        <dbReference type="ARBA" id="ARBA00048266"/>
    </source>
</evidence>
<evidence type="ECO:0000256" key="16">
    <source>
        <dbReference type="ARBA" id="ARBA00048342"/>
    </source>
</evidence>
<comment type="catalytic activity">
    <reaction evidence="15">
        <text>5,6-dihydrouridine(47) in tRNA + NAD(+) = uridine(47) in tRNA + NADH + H(+)</text>
        <dbReference type="Rhea" id="RHEA:53364"/>
        <dbReference type="Rhea" id="RHEA-COMP:13539"/>
        <dbReference type="Rhea" id="RHEA-COMP:13540"/>
        <dbReference type="ChEBI" id="CHEBI:15378"/>
        <dbReference type="ChEBI" id="CHEBI:57540"/>
        <dbReference type="ChEBI" id="CHEBI:57945"/>
        <dbReference type="ChEBI" id="CHEBI:65315"/>
        <dbReference type="ChEBI" id="CHEBI:74443"/>
        <dbReference type="EC" id="1.3.1.89"/>
    </reaction>
    <physiologicalReaction direction="right-to-left" evidence="15">
        <dbReference type="Rhea" id="RHEA:53366"/>
    </physiologicalReaction>
</comment>